<dbReference type="PROSITE" id="PS00810">
    <property type="entry name" value="ADP_GLC_PYROPHOSPH_3"/>
    <property type="match status" value="1"/>
</dbReference>
<dbReference type="SUPFAM" id="SSF51161">
    <property type="entry name" value="Trimeric LpxA-like enzymes"/>
    <property type="match status" value="1"/>
</dbReference>
<dbReference type="PANTHER" id="PTHR43523">
    <property type="entry name" value="GLUCOSE-1-PHOSPHATE ADENYLYLTRANSFERASE-RELATED"/>
    <property type="match status" value="1"/>
</dbReference>
<keyword evidence="4 9" id="KW-0548">Nucleotidyltransferase</keyword>
<dbReference type="CDD" id="cd04651">
    <property type="entry name" value="LbH_G1P_AT_C"/>
    <property type="match status" value="1"/>
</dbReference>
<dbReference type="PANTHER" id="PTHR43523:SF2">
    <property type="entry name" value="GLUCOSE-1-PHOSPHATE ADENYLYLTRANSFERASE"/>
    <property type="match status" value="1"/>
</dbReference>
<dbReference type="NCBIfam" id="NF001947">
    <property type="entry name" value="PRK00725.1"/>
    <property type="match status" value="1"/>
</dbReference>
<comment type="caution">
    <text evidence="12">The sequence shown here is derived from an EMBL/GenBank/DDBJ whole genome shotgun (WGS) entry which is preliminary data.</text>
</comment>
<dbReference type="InterPro" id="IPR023049">
    <property type="entry name" value="GlgC_bac"/>
</dbReference>
<feature type="site" description="Could play a key role in the communication between the regulatory and the substrate sites" evidence="9">
    <location>
        <position position="73"/>
    </location>
</feature>
<dbReference type="PROSITE" id="PS00809">
    <property type="entry name" value="ADP_GLC_PYROPHOSPH_2"/>
    <property type="match status" value="1"/>
</dbReference>
<evidence type="ECO:0000256" key="3">
    <source>
        <dbReference type="ARBA" id="ARBA00022679"/>
    </source>
</evidence>
<dbReference type="Pfam" id="PF00483">
    <property type="entry name" value="NTP_transferase"/>
    <property type="match status" value="1"/>
</dbReference>
<evidence type="ECO:0000256" key="9">
    <source>
        <dbReference type="HAMAP-Rule" id="MF_00624"/>
    </source>
</evidence>
<proteinExistence type="inferred from homology"/>
<feature type="site" description="Could play a key role in the communication between the regulatory and the substrate sites" evidence="9">
    <location>
        <position position="111"/>
    </location>
</feature>
<feature type="domain" description="Glucose-1-phosphate adenylyltransferase/Bifunctional protein GlmU-like C-terminal hexapeptide" evidence="11">
    <location>
        <begin position="308"/>
        <end position="411"/>
    </location>
</feature>
<dbReference type="HAMAP" id="MF_00624">
    <property type="entry name" value="GlgC"/>
    <property type="match status" value="1"/>
</dbReference>
<dbReference type="InterPro" id="IPR056818">
    <property type="entry name" value="GlmU/GlgC-like_hexapep"/>
</dbReference>
<dbReference type="InterPro" id="IPR011831">
    <property type="entry name" value="ADP-Glc_PPase"/>
</dbReference>
<name>A0A251XA00_9GAMM</name>
<evidence type="ECO:0000256" key="1">
    <source>
        <dbReference type="ARBA" id="ARBA00010443"/>
    </source>
</evidence>
<organism evidence="12 13">
    <name type="scientific">Thioflexithrix psekupsensis</name>
    <dbReference type="NCBI Taxonomy" id="1570016"/>
    <lineage>
        <taxon>Bacteria</taxon>
        <taxon>Pseudomonadati</taxon>
        <taxon>Pseudomonadota</taxon>
        <taxon>Gammaproteobacteria</taxon>
        <taxon>Thiotrichales</taxon>
        <taxon>Thioflexithrix</taxon>
    </lineage>
</organism>
<evidence type="ECO:0000256" key="7">
    <source>
        <dbReference type="ARBA" id="ARBA00023056"/>
    </source>
</evidence>
<keyword evidence="7 9" id="KW-0320">Glycogen biosynthesis</keyword>
<gene>
    <name evidence="9" type="primary">glgC</name>
    <name evidence="12" type="ORF">TPSD3_09400</name>
</gene>
<dbReference type="CDD" id="cd02508">
    <property type="entry name" value="ADP_Glucose_PP"/>
    <property type="match status" value="1"/>
</dbReference>
<evidence type="ECO:0000256" key="2">
    <source>
        <dbReference type="ARBA" id="ARBA00022600"/>
    </source>
</evidence>
<dbReference type="SUPFAM" id="SSF53448">
    <property type="entry name" value="Nucleotide-diphospho-sugar transferases"/>
    <property type="match status" value="1"/>
</dbReference>
<evidence type="ECO:0000256" key="4">
    <source>
        <dbReference type="ARBA" id="ARBA00022695"/>
    </source>
</evidence>
<feature type="binding site" evidence="9">
    <location>
        <position position="210"/>
    </location>
    <ligand>
        <name>alpha-D-glucose 1-phosphate</name>
        <dbReference type="ChEBI" id="CHEBI:58601"/>
    </ligand>
</feature>
<dbReference type="EMBL" id="MSLT01000012">
    <property type="protein sequence ID" value="OUD14503.1"/>
    <property type="molecule type" value="Genomic_DNA"/>
</dbReference>
<keyword evidence="2 9" id="KW-0321">Glycogen metabolism</keyword>
<dbReference type="GO" id="GO:0008878">
    <property type="term" value="F:glucose-1-phosphate adenylyltransferase activity"/>
    <property type="evidence" value="ECO:0007669"/>
    <property type="project" value="UniProtKB-UniRule"/>
</dbReference>
<keyword evidence="8 9" id="KW-0119">Carbohydrate metabolism</keyword>
<dbReference type="InterPro" id="IPR005835">
    <property type="entry name" value="NTP_transferase_dom"/>
</dbReference>
<protein>
    <recommendedName>
        <fullName evidence="9">Glucose-1-phosphate adenylyltransferase</fullName>
        <ecNumber evidence="9">2.7.7.27</ecNumber>
    </recommendedName>
    <alternativeName>
        <fullName evidence="9">ADP-glucose pyrophosphorylase</fullName>
        <shortName evidence="9">ADPGlc PPase</shortName>
    </alternativeName>
    <alternativeName>
        <fullName evidence="9">ADP-glucose synthase</fullName>
    </alternativeName>
</protein>
<evidence type="ECO:0000256" key="6">
    <source>
        <dbReference type="ARBA" id="ARBA00022840"/>
    </source>
</evidence>
<dbReference type="NCBIfam" id="NF002023">
    <property type="entry name" value="PRK00844.1"/>
    <property type="match status" value="1"/>
</dbReference>
<evidence type="ECO:0000256" key="8">
    <source>
        <dbReference type="ARBA" id="ARBA00023277"/>
    </source>
</evidence>
<feature type="binding site" evidence="9">
    <location>
        <position position="177"/>
    </location>
    <ligand>
        <name>alpha-D-glucose 1-phosphate</name>
        <dbReference type="ChEBI" id="CHEBI:58601"/>
    </ligand>
</feature>
<dbReference type="Gene3D" id="2.160.10.10">
    <property type="entry name" value="Hexapeptide repeat proteins"/>
    <property type="match status" value="1"/>
</dbReference>
<reference evidence="12 13" key="1">
    <citation type="submission" date="2016-12" db="EMBL/GenBank/DDBJ databases">
        <title>Thioflexothrix psekupsii D3 genome sequencing and assembly.</title>
        <authorList>
            <person name="Fomenkov A."/>
            <person name="Vincze T."/>
            <person name="Grabovich M."/>
            <person name="Anton B.P."/>
            <person name="Dubinina G."/>
            <person name="Orlova M."/>
            <person name="Belousova E."/>
            <person name="Roberts R.J."/>
        </authorList>
    </citation>
    <scope>NUCLEOTIDE SEQUENCE [LARGE SCALE GENOMIC DNA]</scope>
    <source>
        <strain evidence="12">D3</strain>
    </source>
</reference>
<dbReference type="PROSITE" id="PS00808">
    <property type="entry name" value="ADP_GLC_PYROPHOSPH_1"/>
    <property type="match status" value="1"/>
</dbReference>
<comment type="pathway">
    <text evidence="9">Glycan biosynthesis; glycogen biosynthesis.</text>
</comment>
<comment type="similarity">
    <text evidence="1 9">Belongs to the bacterial/plant glucose-1-phosphate adenylyltransferase family.</text>
</comment>
<evidence type="ECO:0000256" key="5">
    <source>
        <dbReference type="ARBA" id="ARBA00022741"/>
    </source>
</evidence>
<keyword evidence="6 9" id="KW-0067">ATP-binding</keyword>
<comment type="function">
    <text evidence="9">Involved in the biosynthesis of ADP-glucose, a building block required for the elongation reactions to produce glycogen. Catalyzes the reaction between ATP and alpha-D-glucose 1-phosphate (G1P) to produce pyrophosphate and ADP-Glc.</text>
</comment>
<dbReference type="EC" id="2.7.7.27" evidence="9"/>
<dbReference type="UniPathway" id="UPA00164"/>
<evidence type="ECO:0000259" key="10">
    <source>
        <dbReference type="Pfam" id="PF00483"/>
    </source>
</evidence>
<dbReference type="GO" id="GO:0005978">
    <property type="term" value="P:glycogen biosynthetic process"/>
    <property type="evidence" value="ECO:0007669"/>
    <property type="project" value="UniProtKB-UniRule"/>
</dbReference>
<accession>A0A251XA00</accession>
<keyword evidence="13" id="KW-1185">Reference proteome</keyword>
<dbReference type="OrthoDB" id="9801810at2"/>
<dbReference type="AlphaFoldDB" id="A0A251XA00"/>
<dbReference type="Pfam" id="PF24894">
    <property type="entry name" value="Hexapep_GlmU"/>
    <property type="match status" value="1"/>
</dbReference>
<dbReference type="InterPro" id="IPR011004">
    <property type="entry name" value="Trimer_LpxA-like_sf"/>
</dbReference>
<feature type="binding site" evidence="9">
    <location>
        <position position="112"/>
    </location>
    <ligand>
        <name>alpha-D-glucose 1-phosphate</name>
        <dbReference type="ChEBI" id="CHEBI:58601"/>
    </ligand>
</feature>
<comment type="subunit">
    <text evidence="9">Homotetramer.</text>
</comment>
<feature type="domain" description="Nucleotidyl transferase" evidence="10">
    <location>
        <begin position="22"/>
        <end position="284"/>
    </location>
</feature>
<feature type="binding site" evidence="9">
    <location>
        <begin position="192"/>
        <end position="193"/>
    </location>
    <ligand>
        <name>alpha-D-glucose 1-phosphate</name>
        <dbReference type="ChEBI" id="CHEBI:58601"/>
    </ligand>
</feature>
<evidence type="ECO:0000259" key="11">
    <source>
        <dbReference type="Pfam" id="PF24894"/>
    </source>
</evidence>
<dbReference type="GO" id="GO:0005524">
    <property type="term" value="F:ATP binding"/>
    <property type="evidence" value="ECO:0007669"/>
    <property type="project" value="UniProtKB-KW"/>
</dbReference>
<evidence type="ECO:0000313" key="12">
    <source>
        <dbReference type="EMBL" id="OUD14503.1"/>
    </source>
</evidence>
<keyword evidence="5 9" id="KW-0547">Nucleotide-binding</keyword>
<sequence>MNVEQQNNARFISRLTRHTLVLVLAGGRGSRLKQLTDWRAKPAVPFGGKFRIIDFPLSNCINSGIRRVAVLTQYKAHSLIRHIQKGWGFLRGEFGEFVELLPAQQRLEDSWYLGTADAVYQNLDIIRSHKPEYVLILAGDHIYKMDYGPMLAWHLEHKADLTVACLEVPLGEASSFGVMGTDDQQRIVEFVEKPADPRPIPGRSDVALASMGVYIFNTKFLYEQLILDAKESGSSRDFGKDLIPRLIHTHRVYAYPFRDVQNNKQAYWRDVGTVDSFWKANMELVDVTPPLDLYDEKWPIWTYQEQLPPAKFVFNDEGRRGMAVDSMVSGGCIISGAQVNHSLLFSKVSVNSYSVLNDSVVLPNVKIGRHCRIRNAVIDKGCEIPPHTVIGENAEADRARFHVTDTGIVLVTPEMLGQNLHQSPDISELPEN</sequence>
<comment type="catalytic activity">
    <reaction evidence="9">
        <text>alpha-D-glucose 1-phosphate + ATP + H(+) = ADP-alpha-D-glucose + diphosphate</text>
        <dbReference type="Rhea" id="RHEA:12120"/>
        <dbReference type="ChEBI" id="CHEBI:15378"/>
        <dbReference type="ChEBI" id="CHEBI:30616"/>
        <dbReference type="ChEBI" id="CHEBI:33019"/>
        <dbReference type="ChEBI" id="CHEBI:57498"/>
        <dbReference type="ChEBI" id="CHEBI:58601"/>
        <dbReference type="EC" id="2.7.7.27"/>
    </reaction>
</comment>
<keyword evidence="3 9" id="KW-0808">Transferase</keyword>
<dbReference type="RefSeq" id="WP_086488283.1">
    <property type="nucleotide sequence ID" value="NZ_MSLT01000012.1"/>
</dbReference>
<dbReference type="InterPro" id="IPR029044">
    <property type="entry name" value="Nucleotide-diphossugar_trans"/>
</dbReference>
<dbReference type="Proteomes" id="UP000194798">
    <property type="component" value="Unassembled WGS sequence"/>
</dbReference>
<evidence type="ECO:0000313" key="13">
    <source>
        <dbReference type="Proteomes" id="UP000194798"/>
    </source>
</evidence>
<dbReference type="Gene3D" id="3.90.550.10">
    <property type="entry name" value="Spore Coat Polysaccharide Biosynthesis Protein SpsA, Chain A"/>
    <property type="match status" value="1"/>
</dbReference>
<dbReference type="NCBIfam" id="TIGR02091">
    <property type="entry name" value="glgC"/>
    <property type="match status" value="1"/>
</dbReference>
<dbReference type="InterPro" id="IPR005836">
    <property type="entry name" value="ADP_Glu_pyroP_CS"/>
</dbReference>